<dbReference type="EMBL" id="JADKGY010000030">
    <property type="protein sequence ID" value="MBK9984649.1"/>
    <property type="molecule type" value="Genomic_DNA"/>
</dbReference>
<proteinExistence type="predicted"/>
<sequence>MAVTPWQEFSPATALTSNYDKIEFILPAILLFYKNSLSTEHGDRV</sequence>
<gene>
    <name evidence="1" type="ORF">IPP15_20180</name>
</gene>
<organism evidence="1 2">
    <name type="scientific">Candidatus Opimibacter skivensis</name>
    <dbReference type="NCBI Taxonomy" id="2982028"/>
    <lineage>
        <taxon>Bacteria</taxon>
        <taxon>Pseudomonadati</taxon>
        <taxon>Bacteroidota</taxon>
        <taxon>Saprospiria</taxon>
        <taxon>Saprospirales</taxon>
        <taxon>Saprospiraceae</taxon>
        <taxon>Candidatus Opimibacter</taxon>
    </lineage>
</organism>
<protein>
    <submittedName>
        <fullName evidence="1">Uncharacterized protein</fullName>
    </submittedName>
</protein>
<evidence type="ECO:0000313" key="1">
    <source>
        <dbReference type="EMBL" id="MBK9984649.1"/>
    </source>
</evidence>
<evidence type="ECO:0000313" key="2">
    <source>
        <dbReference type="Proteomes" id="UP000808337"/>
    </source>
</evidence>
<dbReference type="AlphaFoldDB" id="A0A9D7T1K8"/>
<dbReference type="Proteomes" id="UP000808337">
    <property type="component" value="Unassembled WGS sequence"/>
</dbReference>
<name>A0A9D7T1K8_9BACT</name>
<reference evidence="1 2" key="1">
    <citation type="submission" date="2020-10" db="EMBL/GenBank/DDBJ databases">
        <title>Connecting structure to function with the recovery of over 1000 high-quality activated sludge metagenome-assembled genomes encoding full-length rRNA genes using long-read sequencing.</title>
        <authorList>
            <person name="Singleton C.M."/>
            <person name="Petriglieri F."/>
            <person name="Kristensen J.M."/>
            <person name="Kirkegaard R.H."/>
            <person name="Michaelsen T.Y."/>
            <person name="Andersen M.H."/>
            <person name="Karst S.M."/>
            <person name="Dueholm M.S."/>
            <person name="Nielsen P.H."/>
            <person name="Albertsen M."/>
        </authorList>
    </citation>
    <scope>NUCLEOTIDE SEQUENCE [LARGE SCALE GENOMIC DNA]</scope>
    <source>
        <strain evidence="1">Ribe_18-Q3-R11-54_MAXAC.273</strain>
    </source>
</reference>
<accession>A0A9D7T1K8</accession>
<comment type="caution">
    <text evidence="1">The sequence shown here is derived from an EMBL/GenBank/DDBJ whole genome shotgun (WGS) entry which is preliminary data.</text>
</comment>